<dbReference type="PANTHER" id="PTHR36960:SF1">
    <property type="entry name" value="SI:DKEY-32E6.3"/>
    <property type="match status" value="1"/>
</dbReference>
<evidence type="ECO:0000259" key="3">
    <source>
        <dbReference type="PROSITE" id="PS50222"/>
    </source>
</evidence>
<organism evidence="4">
    <name type="scientific">Alexandrium catenella</name>
    <name type="common">Red tide dinoflagellate</name>
    <name type="synonym">Gonyaulax catenella</name>
    <dbReference type="NCBI Taxonomy" id="2925"/>
    <lineage>
        <taxon>Eukaryota</taxon>
        <taxon>Sar</taxon>
        <taxon>Alveolata</taxon>
        <taxon>Dinophyceae</taxon>
        <taxon>Gonyaulacales</taxon>
        <taxon>Pyrocystaceae</taxon>
        <taxon>Alexandrium</taxon>
    </lineage>
</organism>
<dbReference type="CDD" id="cd00051">
    <property type="entry name" value="EFh"/>
    <property type="match status" value="1"/>
</dbReference>
<evidence type="ECO:0000313" key="4">
    <source>
        <dbReference type="EMBL" id="CAD9190812.1"/>
    </source>
</evidence>
<dbReference type="SUPFAM" id="SSF47473">
    <property type="entry name" value="EF-hand"/>
    <property type="match status" value="1"/>
</dbReference>
<dbReference type="SMART" id="SM00054">
    <property type="entry name" value="EFh"/>
    <property type="match status" value="2"/>
</dbReference>
<dbReference type="InterPro" id="IPR002048">
    <property type="entry name" value="EF_hand_dom"/>
</dbReference>
<dbReference type="Gene3D" id="1.10.238.10">
    <property type="entry name" value="EF-hand"/>
    <property type="match status" value="1"/>
</dbReference>
<evidence type="ECO:0000256" key="2">
    <source>
        <dbReference type="SAM" id="MobiDB-lite"/>
    </source>
</evidence>
<accession>A0A7S1SCZ1</accession>
<dbReference type="Pfam" id="PF13499">
    <property type="entry name" value="EF-hand_7"/>
    <property type="match status" value="1"/>
</dbReference>
<dbReference type="PANTHER" id="PTHR36960">
    <property type="entry name" value="SI:DKEY-32E6.3"/>
    <property type="match status" value="1"/>
</dbReference>
<proteinExistence type="predicted"/>
<evidence type="ECO:0000256" key="1">
    <source>
        <dbReference type="ARBA" id="ARBA00022837"/>
    </source>
</evidence>
<dbReference type="PROSITE" id="PS00018">
    <property type="entry name" value="EF_HAND_1"/>
    <property type="match status" value="1"/>
</dbReference>
<dbReference type="InterPro" id="IPR018247">
    <property type="entry name" value="EF_Hand_1_Ca_BS"/>
</dbReference>
<dbReference type="InterPro" id="IPR011992">
    <property type="entry name" value="EF-hand-dom_pair"/>
</dbReference>
<feature type="region of interest" description="Disordered" evidence="2">
    <location>
        <begin position="727"/>
        <end position="749"/>
    </location>
</feature>
<feature type="domain" description="EF-hand" evidence="3">
    <location>
        <begin position="161"/>
        <end position="196"/>
    </location>
</feature>
<keyword evidence="1" id="KW-0106">Calcium</keyword>
<reference evidence="4" key="1">
    <citation type="submission" date="2021-01" db="EMBL/GenBank/DDBJ databases">
        <authorList>
            <person name="Corre E."/>
            <person name="Pelletier E."/>
            <person name="Niang G."/>
            <person name="Scheremetjew M."/>
            <person name="Finn R."/>
            <person name="Kale V."/>
            <person name="Holt S."/>
            <person name="Cochrane G."/>
            <person name="Meng A."/>
            <person name="Brown T."/>
            <person name="Cohen L."/>
        </authorList>
    </citation>
    <scope>NUCLEOTIDE SEQUENCE</scope>
    <source>
        <strain evidence="4">OF101</strain>
    </source>
</reference>
<dbReference type="EMBL" id="HBGE01113290">
    <property type="protein sequence ID" value="CAD9190812.1"/>
    <property type="molecule type" value="Transcribed_RNA"/>
</dbReference>
<protein>
    <recommendedName>
        <fullName evidence="3">EF-hand domain-containing protein</fullName>
    </recommendedName>
</protein>
<name>A0A7S1SCZ1_ALECA</name>
<dbReference type="GO" id="GO:0005509">
    <property type="term" value="F:calcium ion binding"/>
    <property type="evidence" value="ECO:0007669"/>
    <property type="project" value="InterPro"/>
</dbReference>
<gene>
    <name evidence="4" type="ORF">ACAT0790_LOCUS67587</name>
</gene>
<dbReference type="AlphaFoldDB" id="A0A7S1SCZ1"/>
<dbReference type="PROSITE" id="PS50222">
    <property type="entry name" value="EF_HAND_2"/>
    <property type="match status" value="1"/>
</dbReference>
<sequence length="749" mass="83441">MGCGASIRRYYDLVEPLKKDHQQITLKEANGGLCTAAEGANIVSSPSSRRTASHILQNHEGYAELVKHPTRASLPDGSPLITQFRRVFLSIGGDPDGIGVTAYQLEAALQRYARALSPALNMRVSLVVSDVFEDFGLSVRDVITWPAFVEWLERRDAEGGDHDEALSELFELCDYDGTGRINAQELMDVLLLVSQLGGRKDPSKAMSVEVAESIVRDLDSSGQGGISLPEFMEVVQSSRLRPHRADRTSSMLTDVSPRVMEPHLVLNFDVNNTIVMLDSLTGADSMKLLGAVFANAAWGVVEKDDDDRPLNWVLKHGELSILAPEPGLNTYKEYADMLYPVDEGTQEQNAFAKKQRKAMIWKFPHPGHPGERFCSQLEQMNKTLLLPEAVRGTPKAIAAGLKGNTVQVLPSFLHMLRELKKRGRSFTLIFRTFGNDLELVQKELNALCEGRHPLFPDDIKLDGSDGQPDYRMYLGRPSTCGTFFRNPAHDDIALVMGTIHQPRTMEEFPDFYNGREGVSIARGPTDVISKMVDISGRPSTIALRDFYGAWSFMGLKSRGGKPFFLSWHDDSVHSIFFDDNITAADPKIVDPINARHWPQRFCNPQLLGVHLVQAQPLFSITNRDYFLECISECEAARCSKLKRWDLAQRLLGDLASVQHVLTSLVSGTARKEAAGLTRKIFEPWCISKKVSLATQADTFDEDYEDFKFLPGRSRSTTTSELLRSQTLARLATERSRSPNEVPRSQGAEP</sequence>